<dbReference type="EMBL" id="BGPR01028730">
    <property type="protein sequence ID" value="GBO00080.1"/>
    <property type="molecule type" value="Genomic_DNA"/>
</dbReference>
<dbReference type="AlphaFoldDB" id="A0A4Y2TL22"/>
<evidence type="ECO:0000313" key="1">
    <source>
        <dbReference type="EMBL" id="GBO00080.1"/>
    </source>
</evidence>
<reference evidence="1 2" key="1">
    <citation type="journal article" date="2019" name="Sci. Rep.">
        <title>Orb-weaving spider Araneus ventricosus genome elucidates the spidroin gene catalogue.</title>
        <authorList>
            <person name="Kono N."/>
            <person name="Nakamura H."/>
            <person name="Ohtoshi R."/>
            <person name="Moran D.A.P."/>
            <person name="Shinohara A."/>
            <person name="Yoshida Y."/>
            <person name="Fujiwara M."/>
            <person name="Mori M."/>
            <person name="Tomita M."/>
            <person name="Arakawa K."/>
        </authorList>
    </citation>
    <scope>NUCLEOTIDE SEQUENCE [LARGE SCALE GENOMIC DNA]</scope>
</reference>
<evidence type="ECO:0000313" key="2">
    <source>
        <dbReference type="Proteomes" id="UP000499080"/>
    </source>
</evidence>
<organism evidence="1 2">
    <name type="scientific">Araneus ventricosus</name>
    <name type="common">Orbweaver spider</name>
    <name type="synonym">Epeira ventricosa</name>
    <dbReference type="NCBI Taxonomy" id="182803"/>
    <lineage>
        <taxon>Eukaryota</taxon>
        <taxon>Metazoa</taxon>
        <taxon>Ecdysozoa</taxon>
        <taxon>Arthropoda</taxon>
        <taxon>Chelicerata</taxon>
        <taxon>Arachnida</taxon>
        <taxon>Araneae</taxon>
        <taxon>Araneomorphae</taxon>
        <taxon>Entelegynae</taxon>
        <taxon>Araneoidea</taxon>
        <taxon>Araneidae</taxon>
        <taxon>Araneus</taxon>
    </lineage>
</organism>
<keyword evidence="2" id="KW-1185">Reference proteome</keyword>
<dbReference type="Proteomes" id="UP000499080">
    <property type="component" value="Unassembled WGS sequence"/>
</dbReference>
<gene>
    <name evidence="1" type="ORF">AVEN_76907_1</name>
</gene>
<name>A0A4Y2TL22_ARAVE</name>
<sequence>MLTCPSLWTLNLMGESEDVGYGHQTSTRPSLWNLNLMVPRKASGVTWPQGLYDQKELSQCHEFVYSSFVAESYTPSELQNRCLISKLFLRGKFKKSYGARSGNKLVVEVWNVKF</sequence>
<accession>A0A4Y2TL22</accession>
<proteinExistence type="predicted"/>
<comment type="caution">
    <text evidence="1">The sequence shown here is derived from an EMBL/GenBank/DDBJ whole genome shotgun (WGS) entry which is preliminary data.</text>
</comment>
<protein>
    <submittedName>
        <fullName evidence="1">Uncharacterized protein</fullName>
    </submittedName>
</protein>